<keyword evidence="1" id="KW-0472">Membrane</keyword>
<accession>A0A8C5MGT8</accession>
<reference evidence="2" key="1">
    <citation type="submission" date="2025-08" db="UniProtKB">
        <authorList>
            <consortium name="Ensembl"/>
        </authorList>
    </citation>
    <scope>IDENTIFICATION</scope>
</reference>
<keyword evidence="3" id="KW-1185">Reference proteome</keyword>
<organism evidence="2 3">
    <name type="scientific">Leptobrachium leishanense</name>
    <name type="common">Leishan spiny toad</name>
    <dbReference type="NCBI Taxonomy" id="445787"/>
    <lineage>
        <taxon>Eukaryota</taxon>
        <taxon>Metazoa</taxon>
        <taxon>Chordata</taxon>
        <taxon>Craniata</taxon>
        <taxon>Vertebrata</taxon>
        <taxon>Euteleostomi</taxon>
        <taxon>Amphibia</taxon>
        <taxon>Batrachia</taxon>
        <taxon>Anura</taxon>
        <taxon>Pelobatoidea</taxon>
        <taxon>Megophryidae</taxon>
        <taxon>Leptobrachium</taxon>
    </lineage>
</organism>
<evidence type="ECO:0000313" key="2">
    <source>
        <dbReference type="Ensembl" id="ENSLLEP00000011878.1"/>
    </source>
</evidence>
<dbReference type="OrthoDB" id="67700at2759"/>
<evidence type="ECO:0000313" key="3">
    <source>
        <dbReference type="Proteomes" id="UP000694569"/>
    </source>
</evidence>
<feature type="transmembrane region" description="Helical" evidence="1">
    <location>
        <begin position="49"/>
        <end position="74"/>
    </location>
</feature>
<protein>
    <submittedName>
        <fullName evidence="2">Synaptotagmin 10</fullName>
    </submittedName>
</protein>
<name>A0A8C5MGT8_9ANUR</name>
<reference evidence="2" key="2">
    <citation type="submission" date="2025-09" db="UniProtKB">
        <authorList>
            <consortium name="Ensembl"/>
        </authorList>
    </citation>
    <scope>IDENTIFICATION</scope>
</reference>
<dbReference type="AlphaFoldDB" id="A0A8C5MGT8"/>
<dbReference type="GeneTree" id="ENSGT00940000158899"/>
<dbReference type="Proteomes" id="UP000694569">
    <property type="component" value="Unplaced"/>
</dbReference>
<evidence type="ECO:0000256" key="1">
    <source>
        <dbReference type="SAM" id="Phobius"/>
    </source>
</evidence>
<gene>
    <name evidence="2" type="primary">SYT10</name>
</gene>
<proteinExistence type="predicted"/>
<dbReference type="Ensembl" id="ENSLLET00000012351.1">
    <property type="protein sequence ID" value="ENSLLEP00000011878.1"/>
    <property type="gene ID" value="ENSLLEG00000007519.1"/>
</dbReference>
<sequence>MSFHKEDGVSLCQKALQIVSELCLGGQVEWDKCTGIFPRSSQGAGSTDISVSLLAVVVSFCGLALLVVSLFVFWKLCWPCWRRKPVTCTSNMAPQCIPSAPPEVVETDEKKEFKQNGKASVKVAEAAMKISHTSPDIPAEVQSALKEHLMKRARVQRQITEPTSSSRSKCSVFQCINECDLMPPQTRRIDPTTSSNRHI</sequence>
<keyword evidence="1" id="KW-0812">Transmembrane</keyword>
<keyword evidence="1" id="KW-1133">Transmembrane helix</keyword>